<dbReference type="GO" id="GO:0005634">
    <property type="term" value="C:nucleus"/>
    <property type="evidence" value="ECO:0007669"/>
    <property type="project" value="UniProtKB-SubCell"/>
</dbReference>
<dbReference type="AlphaFoldDB" id="A0A9P4LVQ4"/>
<evidence type="ECO:0000256" key="2">
    <source>
        <dbReference type="ARBA" id="ARBA00022723"/>
    </source>
</evidence>
<name>A0A9P4LVQ4_9PEZI</name>
<evidence type="ECO:0000256" key="7">
    <source>
        <dbReference type="PROSITE-ProRule" id="PRU00042"/>
    </source>
</evidence>
<protein>
    <recommendedName>
        <fullName evidence="9">C2H2-type domain-containing protein</fullName>
    </recommendedName>
</protein>
<dbReference type="PANTHER" id="PTHR40626">
    <property type="entry name" value="MIP31509P"/>
    <property type="match status" value="1"/>
</dbReference>
<keyword evidence="4 7" id="KW-0863">Zinc-finger</keyword>
<dbReference type="CDD" id="cd12148">
    <property type="entry name" value="fungal_TF_MHR"/>
    <property type="match status" value="1"/>
</dbReference>
<feature type="domain" description="C2H2-type" evidence="9">
    <location>
        <begin position="121"/>
        <end position="150"/>
    </location>
</feature>
<evidence type="ECO:0000256" key="3">
    <source>
        <dbReference type="ARBA" id="ARBA00022737"/>
    </source>
</evidence>
<dbReference type="OrthoDB" id="6077919at2759"/>
<keyword evidence="3" id="KW-0677">Repeat</keyword>
<feature type="region of interest" description="Disordered" evidence="8">
    <location>
        <begin position="1"/>
        <end position="91"/>
    </location>
</feature>
<feature type="region of interest" description="Disordered" evidence="8">
    <location>
        <begin position="201"/>
        <end position="226"/>
    </location>
</feature>
<keyword evidence="5" id="KW-0862">Zinc</keyword>
<reference evidence="10" key="1">
    <citation type="journal article" date="2020" name="Stud. Mycol.">
        <title>101 Dothideomycetes genomes: a test case for predicting lifestyles and emergence of pathogens.</title>
        <authorList>
            <person name="Haridas S."/>
            <person name="Albert R."/>
            <person name="Binder M."/>
            <person name="Bloem J."/>
            <person name="Labutti K."/>
            <person name="Salamov A."/>
            <person name="Andreopoulos B."/>
            <person name="Baker S."/>
            <person name="Barry K."/>
            <person name="Bills G."/>
            <person name="Bluhm B."/>
            <person name="Cannon C."/>
            <person name="Castanera R."/>
            <person name="Culley D."/>
            <person name="Daum C."/>
            <person name="Ezra D."/>
            <person name="Gonzalez J."/>
            <person name="Henrissat B."/>
            <person name="Kuo A."/>
            <person name="Liang C."/>
            <person name="Lipzen A."/>
            <person name="Lutzoni F."/>
            <person name="Magnuson J."/>
            <person name="Mondo S."/>
            <person name="Nolan M."/>
            <person name="Ohm R."/>
            <person name="Pangilinan J."/>
            <person name="Park H.-J."/>
            <person name="Ramirez L."/>
            <person name="Alfaro M."/>
            <person name="Sun H."/>
            <person name="Tritt A."/>
            <person name="Yoshinaga Y."/>
            <person name="Zwiers L.-H."/>
            <person name="Turgeon B."/>
            <person name="Goodwin S."/>
            <person name="Spatafora J."/>
            <person name="Crous P."/>
            <person name="Grigoriev I."/>
        </authorList>
    </citation>
    <scope>NUCLEOTIDE SEQUENCE</scope>
    <source>
        <strain evidence="10">CBS 121410</strain>
    </source>
</reference>
<keyword evidence="11" id="KW-1185">Reference proteome</keyword>
<evidence type="ECO:0000256" key="6">
    <source>
        <dbReference type="ARBA" id="ARBA00023242"/>
    </source>
</evidence>
<feature type="compositionally biased region" description="Low complexity" evidence="8">
    <location>
        <begin position="11"/>
        <end position="31"/>
    </location>
</feature>
<gene>
    <name evidence="10" type="ORF">K490DRAFT_65575</name>
</gene>
<feature type="region of interest" description="Disordered" evidence="8">
    <location>
        <begin position="140"/>
        <end position="176"/>
    </location>
</feature>
<dbReference type="SMART" id="SM00355">
    <property type="entry name" value="ZnF_C2H2"/>
    <property type="match status" value="2"/>
</dbReference>
<evidence type="ECO:0000313" key="10">
    <source>
        <dbReference type="EMBL" id="KAF2087735.1"/>
    </source>
</evidence>
<evidence type="ECO:0000313" key="11">
    <source>
        <dbReference type="Proteomes" id="UP000799776"/>
    </source>
</evidence>
<dbReference type="PANTHER" id="PTHR40626:SF30">
    <property type="entry name" value="FINGER DOMAIN PROTEIN, PUTATIVE (AFU_ORTHOLOGUE AFUA_4G13600)-RELATED"/>
    <property type="match status" value="1"/>
</dbReference>
<feature type="compositionally biased region" description="Polar residues" evidence="8">
    <location>
        <begin position="53"/>
        <end position="79"/>
    </location>
</feature>
<comment type="subcellular location">
    <subcellularLocation>
        <location evidence="1">Nucleus</location>
    </subcellularLocation>
</comment>
<feature type="compositionally biased region" description="Polar residues" evidence="8">
    <location>
        <begin position="1"/>
        <end position="10"/>
    </location>
</feature>
<evidence type="ECO:0000256" key="8">
    <source>
        <dbReference type="SAM" id="MobiDB-lite"/>
    </source>
</evidence>
<dbReference type="InterPro" id="IPR051059">
    <property type="entry name" value="VerF-like"/>
</dbReference>
<accession>A0A9P4LVQ4</accession>
<dbReference type="GO" id="GO:0000978">
    <property type="term" value="F:RNA polymerase II cis-regulatory region sequence-specific DNA binding"/>
    <property type="evidence" value="ECO:0007669"/>
    <property type="project" value="InterPro"/>
</dbReference>
<dbReference type="Proteomes" id="UP000799776">
    <property type="component" value="Unassembled WGS sequence"/>
</dbReference>
<keyword evidence="2" id="KW-0479">Metal-binding</keyword>
<dbReference type="InterPro" id="IPR013087">
    <property type="entry name" value="Znf_C2H2_type"/>
</dbReference>
<dbReference type="SUPFAM" id="SSF57667">
    <property type="entry name" value="beta-beta-alpha zinc fingers"/>
    <property type="match status" value="1"/>
</dbReference>
<organism evidence="10 11">
    <name type="scientific">Saccharata proteae CBS 121410</name>
    <dbReference type="NCBI Taxonomy" id="1314787"/>
    <lineage>
        <taxon>Eukaryota</taxon>
        <taxon>Fungi</taxon>
        <taxon>Dikarya</taxon>
        <taxon>Ascomycota</taxon>
        <taxon>Pezizomycotina</taxon>
        <taxon>Dothideomycetes</taxon>
        <taxon>Dothideomycetes incertae sedis</taxon>
        <taxon>Botryosphaeriales</taxon>
        <taxon>Saccharataceae</taxon>
        <taxon>Saccharata</taxon>
    </lineage>
</organism>
<dbReference type="Gene3D" id="3.30.160.60">
    <property type="entry name" value="Classic Zinc Finger"/>
    <property type="match status" value="2"/>
</dbReference>
<dbReference type="PROSITE" id="PS50157">
    <property type="entry name" value="ZINC_FINGER_C2H2_2"/>
    <property type="match status" value="2"/>
</dbReference>
<dbReference type="InterPro" id="IPR007219">
    <property type="entry name" value="XnlR_reg_dom"/>
</dbReference>
<dbReference type="GO" id="GO:0006351">
    <property type="term" value="P:DNA-templated transcription"/>
    <property type="evidence" value="ECO:0007669"/>
    <property type="project" value="InterPro"/>
</dbReference>
<proteinExistence type="predicted"/>
<dbReference type="InterPro" id="IPR036236">
    <property type="entry name" value="Znf_C2H2_sf"/>
</dbReference>
<dbReference type="Pfam" id="PF00096">
    <property type="entry name" value="zf-C2H2"/>
    <property type="match status" value="1"/>
</dbReference>
<evidence type="ECO:0000256" key="1">
    <source>
        <dbReference type="ARBA" id="ARBA00004123"/>
    </source>
</evidence>
<evidence type="ECO:0000256" key="4">
    <source>
        <dbReference type="ARBA" id="ARBA00022771"/>
    </source>
</evidence>
<feature type="compositionally biased region" description="Polar residues" evidence="8">
    <location>
        <begin position="208"/>
        <end position="225"/>
    </location>
</feature>
<comment type="caution">
    <text evidence="10">The sequence shown here is derived from an EMBL/GenBank/DDBJ whole genome shotgun (WGS) entry which is preliminary data.</text>
</comment>
<keyword evidence="6" id="KW-0539">Nucleus</keyword>
<dbReference type="PROSITE" id="PS00028">
    <property type="entry name" value="ZINC_FINGER_C2H2_1"/>
    <property type="match status" value="2"/>
</dbReference>
<evidence type="ECO:0000256" key="5">
    <source>
        <dbReference type="ARBA" id="ARBA00022833"/>
    </source>
</evidence>
<dbReference type="Pfam" id="PF04082">
    <property type="entry name" value="Fungal_trans"/>
    <property type="match status" value="1"/>
</dbReference>
<dbReference type="GO" id="GO:0000785">
    <property type="term" value="C:chromatin"/>
    <property type="evidence" value="ECO:0007669"/>
    <property type="project" value="TreeGrafter"/>
</dbReference>
<dbReference type="GO" id="GO:0008270">
    <property type="term" value="F:zinc ion binding"/>
    <property type="evidence" value="ECO:0007669"/>
    <property type="project" value="UniProtKB-KW"/>
</dbReference>
<dbReference type="EMBL" id="ML978719">
    <property type="protein sequence ID" value="KAF2087735.1"/>
    <property type="molecule type" value="Genomic_DNA"/>
</dbReference>
<sequence>MADPSAHTNQPSASTTRLLASSSLRPASISSDEASRSNKSSSRHPPSDAARPTTPSASSPRDASAMQRSVSPSEVTKYTKTGRISKAKKGLKVHLCESCGKSYTRAEHLRRHQQNHSGAPLQCDWPDCGKSFHRVDLLDRHKERHTDPNNDDRRSSVASQTSSSAPYGSYQSAPIAPMTPREVATTMSESTASYEVPVTAGHLMDPTPASTSSSGKPFSNASTFSRGPVTISGGDVTYTGSLFGDYRWSPPPEPVSCAGDYPSPGQLSYPEISYVPNPYPAFRPRTLSNASLYDPWTQSVPRSPPSPTSTQPFYWLDVERDPAMQSVSFCGSSGIASYATSDTSIYPASTEHGPHFMAATTPPFRSFEELDAQEHCLLFPDQLLGIPVIDPIQSHRYLDHFWQFFHPHFPIKHKPTFVAQSQPPLLLAAMLAVGAQYSQEAGSKAESRALHGKCLKAIAKREHDHVHSSRSEDMQAIFLVELISQFRGQRASKSLSAAFRNLYHSLCRDADARATNIDDIANSSVSRDSSEYNIWQQWQHWIVRSSKSRLLGACFVLDAQQNVLLARTESETFISGLDLTRPAPVQLWDAVDFWQWAEKLPAAISSDFDTPTTIKPTTKLDGFQTMQSLYANESSNRASAKLVPALAQPIDALDTCRRDSSSATQVIQHAIGLTSSTPLRALLAITGETWILSNPVPKDVFETSKRELRDWVDSLFTPSTSSAATSPRSIGISLANALSMLSLATDGNISAADLPIGAEMAVYYAALVLWAVVQGASARHSPDPIIPAEPFASLALTSTSPSTPDAFKAAQAFVATATTELSLVGAGAEAYVDTERLARMWRGDADAVNRWQDGVAALLVAISAFLTAGETGTETGRGELVGSAARALERVGRRGWVGGWF</sequence>
<feature type="domain" description="C2H2-type" evidence="9">
    <location>
        <begin position="94"/>
        <end position="121"/>
    </location>
</feature>
<evidence type="ECO:0000259" key="9">
    <source>
        <dbReference type="PROSITE" id="PS50157"/>
    </source>
</evidence>
<dbReference type="GO" id="GO:0000981">
    <property type="term" value="F:DNA-binding transcription factor activity, RNA polymerase II-specific"/>
    <property type="evidence" value="ECO:0007669"/>
    <property type="project" value="InterPro"/>
</dbReference>
<feature type="compositionally biased region" description="Basic and acidic residues" evidence="8">
    <location>
        <begin position="140"/>
        <end position="155"/>
    </location>
</feature>